<dbReference type="GO" id="GO:0019210">
    <property type="term" value="F:kinase inhibitor activity"/>
    <property type="evidence" value="ECO:0007669"/>
    <property type="project" value="InterPro"/>
</dbReference>
<reference evidence="2" key="1">
    <citation type="submission" date="2019-03" db="EMBL/GenBank/DDBJ databases">
        <authorList>
            <person name="Mank J."/>
            <person name="Almeida P."/>
        </authorList>
    </citation>
    <scope>NUCLEOTIDE SEQUENCE</scope>
    <source>
        <strain evidence="2">78183</strain>
    </source>
</reference>
<feature type="compositionally biased region" description="Basic and acidic residues" evidence="1">
    <location>
        <begin position="21"/>
        <end position="31"/>
    </location>
</feature>
<feature type="compositionally biased region" description="Low complexity" evidence="1">
    <location>
        <begin position="133"/>
        <end position="154"/>
    </location>
</feature>
<proteinExistence type="predicted"/>
<organism evidence="2">
    <name type="scientific">Salix viminalis</name>
    <name type="common">Common osier</name>
    <name type="synonym">Basket willow</name>
    <dbReference type="NCBI Taxonomy" id="40686"/>
    <lineage>
        <taxon>Eukaryota</taxon>
        <taxon>Viridiplantae</taxon>
        <taxon>Streptophyta</taxon>
        <taxon>Embryophyta</taxon>
        <taxon>Tracheophyta</taxon>
        <taxon>Spermatophyta</taxon>
        <taxon>Magnoliopsida</taxon>
        <taxon>eudicotyledons</taxon>
        <taxon>Gunneridae</taxon>
        <taxon>Pentapetalae</taxon>
        <taxon>rosids</taxon>
        <taxon>fabids</taxon>
        <taxon>Malpighiales</taxon>
        <taxon>Salicaceae</taxon>
        <taxon>Saliceae</taxon>
        <taxon>Salix</taxon>
    </lineage>
</organism>
<accession>A0A6N2MJS4</accession>
<name>A0A6N2MJS4_SALVM</name>
<dbReference type="InterPro" id="IPR039620">
    <property type="entry name" value="BKI1/MAKR1/3/4"/>
</dbReference>
<evidence type="ECO:0008006" key="3">
    <source>
        <dbReference type="Google" id="ProtNLM"/>
    </source>
</evidence>
<gene>
    <name evidence="2" type="ORF">SVIM_LOCUS368192</name>
</gene>
<evidence type="ECO:0000313" key="2">
    <source>
        <dbReference type="EMBL" id="VFU53119.1"/>
    </source>
</evidence>
<dbReference type="EMBL" id="CAADRP010001818">
    <property type="protein sequence ID" value="VFU53119.1"/>
    <property type="molecule type" value="Genomic_DNA"/>
</dbReference>
<feature type="region of interest" description="Disordered" evidence="1">
    <location>
        <begin position="1"/>
        <end position="54"/>
    </location>
</feature>
<sequence length="297" mass="32749">MDTQTQRNSREEVAGKTQEGNLKRDGKEGMQEKQQALPTSPASPSSSSSSPSHEFSFTISLHSASAPVLPDNAKTPPCSFAIDLSPADDIFFHGHLLPLHLLSHLHVSPRSSTNSLDGSTLPVKELLDDQRPSKSSNNCSTSNGNGDSSSSTINKCSRHRSKPRSFSLFGWRKGCEVKEKEEGKKKLRFDVSQVLKRYARKVRPLMFFKGRRENLQFHKQPYSFPGNLSWRNKQELRGTRGEYSAPASMRASPANNGLLLATTTLPSSTSDSTMEEFQAAIQAAIAHCKNSITAEDR</sequence>
<protein>
    <recommendedName>
        <fullName evidence="3">BRI1 kinase inhibitor 1</fullName>
    </recommendedName>
</protein>
<evidence type="ECO:0000256" key="1">
    <source>
        <dbReference type="SAM" id="MobiDB-lite"/>
    </source>
</evidence>
<feature type="compositionally biased region" description="Low complexity" evidence="1">
    <location>
        <begin position="40"/>
        <end position="52"/>
    </location>
</feature>
<dbReference type="PANTHER" id="PTHR33312">
    <property type="entry name" value="MEMBRANE-ASSOCIATED KINASE REGULATOR 4-RELATED"/>
    <property type="match status" value="1"/>
</dbReference>
<dbReference type="AlphaFoldDB" id="A0A6N2MJS4"/>
<dbReference type="GO" id="GO:0005886">
    <property type="term" value="C:plasma membrane"/>
    <property type="evidence" value="ECO:0007669"/>
    <property type="project" value="InterPro"/>
</dbReference>
<dbReference type="PANTHER" id="PTHR33312:SF19">
    <property type="entry name" value="BRI1 KINASE INHIBITOR 1"/>
    <property type="match status" value="1"/>
</dbReference>
<feature type="region of interest" description="Disordered" evidence="1">
    <location>
        <begin position="127"/>
        <end position="158"/>
    </location>
</feature>